<gene>
    <name evidence="2" type="ORF">H8N03_07245</name>
</gene>
<organism evidence="2 3">
    <name type="scientific">Ramlibacter cellulosilyticus</name>
    <dbReference type="NCBI Taxonomy" id="2764187"/>
    <lineage>
        <taxon>Bacteria</taxon>
        <taxon>Pseudomonadati</taxon>
        <taxon>Pseudomonadota</taxon>
        <taxon>Betaproteobacteria</taxon>
        <taxon>Burkholderiales</taxon>
        <taxon>Comamonadaceae</taxon>
        <taxon>Ramlibacter</taxon>
    </lineage>
</organism>
<comment type="caution">
    <text evidence="2">The sequence shown here is derived from an EMBL/GenBank/DDBJ whole genome shotgun (WGS) entry which is preliminary data.</text>
</comment>
<dbReference type="Proteomes" id="UP000608513">
    <property type="component" value="Unassembled WGS sequence"/>
</dbReference>
<proteinExistence type="predicted"/>
<feature type="chain" id="PRO_5038070446" description="C-type lysozyme inhibitor domain-containing protein" evidence="1">
    <location>
        <begin position="24"/>
        <end position="238"/>
    </location>
</feature>
<keyword evidence="1" id="KW-0732">Signal</keyword>
<name>A0A923MPV9_9BURK</name>
<feature type="signal peptide" evidence="1">
    <location>
        <begin position="1"/>
        <end position="23"/>
    </location>
</feature>
<dbReference type="PROSITE" id="PS51257">
    <property type="entry name" value="PROKAR_LIPOPROTEIN"/>
    <property type="match status" value="1"/>
</dbReference>
<reference evidence="2" key="1">
    <citation type="submission" date="2020-08" db="EMBL/GenBank/DDBJ databases">
        <title>Ramlibacter sp. USB13 16S ribosomal RNA gene genome sequencing and assembly.</title>
        <authorList>
            <person name="Kang M."/>
        </authorList>
    </citation>
    <scope>NUCLEOTIDE SEQUENCE</scope>
    <source>
        <strain evidence="2">USB13</strain>
    </source>
</reference>
<evidence type="ECO:0008006" key="4">
    <source>
        <dbReference type="Google" id="ProtNLM"/>
    </source>
</evidence>
<accession>A0A923MPV9</accession>
<keyword evidence="3" id="KW-1185">Reference proteome</keyword>
<evidence type="ECO:0000313" key="2">
    <source>
        <dbReference type="EMBL" id="MBC5782736.1"/>
    </source>
</evidence>
<dbReference type="RefSeq" id="WP_187075485.1">
    <property type="nucleotide sequence ID" value="NZ_JACORT010000002.1"/>
</dbReference>
<evidence type="ECO:0000313" key="3">
    <source>
        <dbReference type="Proteomes" id="UP000608513"/>
    </source>
</evidence>
<evidence type="ECO:0000256" key="1">
    <source>
        <dbReference type="SAM" id="SignalP"/>
    </source>
</evidence>
<sequence length="238" mass="24613">MPARIAFALLAALAAAGCSRTEAPQPAPAPADPPAPAAPVALATDALASQVWRVTASGSVAAGSLYVFLPGGTLLVATPGSQVAQGRWREEGGRLAMVEDSQTHPVDVLEQQPARLRLRSHPGTPVEMTLEAVEAAAPPVPPAFHGTWAADRRACAQPGAESRLALAGDSVRFHESSGTVLAAVADPRDARQLDVVARLRGEGSTRLAWRRYRLAQDGATLADVTEGAGAGLVRVRCS</sequence>
<protein>
    <recommendedName>
        <fullName evidence="4">C-type lysozyme inhibitor domain-containing protein</fullName>
    </recommendedName>
</protein>
<dbReference type="EMBL" id="JACORT010000002">
    <property type="protein sequence ID" value="MBC5782736.1"/>
    <property type="molecule type" value="Genomic_DNA"/>
</dbReference>
<dbReference type="AlphaFoldDB" id="A0A923MPV9"/>